<dbReference type="PROSITE" id="PS00107">
    <property type="entry name" value="PROTEIN_KINASE_ATP"/>
    <property type="match status" value="1"/>
</dbReference>
<keyword evidence="1" id="KW-0723">Serine/threonine-protein kinase</keyword>
<evidence type="ECO:0000256" key="3">
    <source>
        <dbReference type="ARBA" id="ARBA00022741"/>
    </source>
</evidence>
<evidence type="ECO:0000313" key="9">
    <source>
        <dbReference type="Proteomes" id="UP000507470"/>
    </source>
</evidence>
<evidence type="ECO:0000256" key="4">
    <source>
        <dbReference type="ARBA" id="ARBA00022777"/>
    </source>
</evidence>
<dbReference type="PANTHER" id="PTHR24058:SF17">
    <property type="entry name" value="HOMEODOMAIN INTERACTING PROTEIN KINASE, ISOFORM D"/>
    <property type="match status" value="1"/>
</dbReference>
<dbReference type="SUPFAM" id="SSF56112">
    <property type="entry name" value="Protein kinase-like (PK-like)"/>
    <property type="match status" value="1"/>
</dbReference>
<reference evidence="8 9" key="1">
    <citation type="submission" date="2020-06" db="EMBL/GenBank/DDBJ databases">
        <authorList>
            <person name="Li R."/>
            <person name="Bekaert M."/>
        </authorList>
    </citation>
    <scope>NUCLEOTIDE SEQUENCE [LARGE SCALE GENOMIC DNA]</scope>
    <source>
        <strain evidence="9">wild</strain>
    </source>
</reference>
<gene>
    <name evidence="8" type="ORF">MCOR_46369</name>
</gene>
<sequence>MLPSSPISAGMVTSLFSQTSQTSAVMLSSQSLPPLWIEPETKAVQYISSQFTTQPDQLTCHSTQQYIPIINIRNISFDHTDNGNVKVLGKGATAEVLQGNLHSVCSLKKVAIKLYNDQHKDVHYISQEAGILQILNNSNVTPKVFVPSVSHSAWLRIALNICNSLKTIHDAYVLVNDIKTDNIMVNTQDLSIKFIDMGHASHKGGRSFYLPVEEAYRYPHMGPEISSGHLTTKATDIFSLGYLLRIFPASPLKTMGQMCLNPCPAQRPPIEEIIDKISEHMK</sequence>
<dbReference type="Pfam" id="PF00069">
    <property type="entry name" value="Pkinase"/>
    <property type="match status" value="1"/>
</dbReference>
<keyword evidence="2" id="KW-0808">Transferase</keyword>
<proteinExistence type="predicted"/>
<dbReference type="GO" id="GO:0004674">
    <property type="term" value="F:protein serine/threonine kinase activity"/>
    <property type="evidence" value="ECO:0007669"/>
    <property type="project" value="UniProtKB-KW"/>
</dbReference>
<evidence type="ECO:0000256" key="1">
    <source>
        <dbReference type="ARBA" id="ARBA00022527"/>
    </source>
</evidence>
<keyword evidence="5 6" id="KW-0067">ATP-binding</keyword>
<dbReference type="InterPro" id="IPR000719">
    <property type="entry name" value="Prot_kinase_dom"/>
</dbReference>
<dbReference type="AlphaFoldDB" id="A0A6J8DY33"/>
<dbReference type="Proteomes" id="UP000507470">
    <property type="component" value="Unassembled WGS sequence"/>
</dbReference>
<dbReference type="Gene3D" id="1.10.510.10">
    <property type="entry name" value="Transferase(Phosphotransferase) domain 1"/>
    <property type="match status" value="1"/>
</dbReference>
<dbReference type="PANTHER" id="PTHR24058">
    <property type="entry name" value="DUAL SPECIFICITY PROTEIN KINASE"/>
    <property type="match status" value="1"/>
</dbReference>
<keyword evidence="9" id="KW-1185">Reference proteome</keyword>
<protein>
    <recommendedName>
        <fullName evidence="7">Protein kinase domain-containing protein</fullName>
    </recommendedName>
</protein>
<accession>A0A6J8DY33</accession>
<dbReference type="GO" id="GO:0005737">
    <property type="term" value="C:cytoplasm"/>
    <property type="evidence" value="ECO:0007669"/>
    <property type="project" value="TreeGrafter"/>
</dbReference>
<dbReference type="InterPro" id="IPR050494">
    <property type="entry name" value="Ser_Thr_dual-spec_kinase"/>
</dbReference>
<dbReference type="GO" id="GO:0005524">
    <property type="term" value="F:ATP binding"/>
    <property type="evidence" value="ECO:0007669"/>
    <property type="project" value="UniProtKB-UniRule"/>
</dbReference>
<keyword evidence="4" id="KW-0418">Kinase</keyword>
<dbReference type="InterPro" id="IPR017441">
    <property type="entry name" value="Protein_kinase_ATP_BS"/>
</dbReference>
<evidence type="ECO:0000256" key="2">
    <source>
        <dbReference type="ARBA" id="ARBA00022679"/>
    </source>
</evidence>
<evidence type="ECO:0000259" key="7">
    <source>
        <dbReference type="PROSITE" id="PS50011"/>
    </source>
</evidence>
<dbReference type="GO" id="GO:0004713">
    <property type="term" value="F:protein tyrosine kinase activity"/>
    <property type="evidence" value="ECO:0007669"/>
    <property type="project" value="TreeGrafter"/>
</dbReference>
<organism evidence="8 9">
    <name type="scientific">Mytilus coruscus</name>
    <name type="common">Sea mussel</name>
    <dbReference type="NCBI Taxonomy" id="42192"/>
    <lineage>
        <taxon>Eukaryota</taxon>
        <taxon>Metazoa</taxon>
        <taxon>Spiralia</taxon>
        <taxon>Lophotrochozoa</taxon>
        <taxon>Mollusca</taxon>
        <taxon>Bivalvia</taxon>
        <taxon>Autobranchia</taxon>
        <taxon>Pteriomorphia</taxon>
        <taxon>Mytilida</taxon>
        <taxon>Mytiloidea</taxon>
        <taxon>Mytilidae</taxon>
        <taxon>Mytilinae</taxon>
        <taxon>Mytilus</taxon>
    </lineage>
</organism>
<dbReference type="EMBL" id="CACVKT020008141">
    <property type="protein sequence ID" value="CAC5413484.1"/>
    <property type="molecule type" value="Genomic_DNA"/>
</dbReference>
<evidence type="ECO:0000313" key="8">
    <source>
        <dbReference type="EMBL" id="CAC5413484.1"/>
    </source>
</evidence>
<dbReference type="SMART" id="SM00220">
    <property type="entry name" value="S_TKc"/>
    <property type="match status" value="1"/>
</dbReference>
<dbReference type="PROSITE" id="PS50011">
    <property type="entry name" value="PROTEIN_KINASE_DOM"/>
    <property type="match status" value="1"/>
</dbReference>
<dbReference type="InterPro" id="IPR011009">
    <property type="entry name" value="Kinase-like_dom_sf"/>
</dbReference>
<feature type="binding site" evidence="6">
    <location>
        <position position="113"/>
    </location>
    <ligand>
        <name>ATP</name>
        <dbReference type="ChEBI" id="CHEBI:30616"/>
    </ligand>
</feature>
<dbReference type="OrthoDB" id="6097776at2759"/>
<evidence type="ECO:0000256" key="6">
    <source>
        <dbReference type="PROSITE-ProRule" id="PRU10141"/>
    </source>
</evidence>
<feature type="domain" description="Protein kinase" evidence="7">
    <location>
        <begin position="1"/>
        <end position="282"/>
    </location>
</feature>
<evidence type="ECO:0000256" key="5">
    <source>
        <dbReference type="ARBA" id="ARBA00022840"/>
    </source>
</evidence>
<keyword evidence="3 6" id="KW-0547">Nucleotide-binding</keyword>
<name>A0A6J8DY33_MYTCO</name>